<dbReference type="InterPro" id="IPR041588">
    <property type="entry name" value="Integrase_H2C2"/>
</dbReference>
<dbReference type="Pfam" id="PF00078">
    <property type="entry name" value="RVT_1"/>
    <property type="match status" value="1"/>
</dbReference>
<dbReference type="SUPFAM" id="SSF56672">
    <property type="entry name" value="DNA/RNA polymerases"/>
    <property type="match status" value="1"/>
</dbReference>
<dbReference type="InterPro" id="IPR041577">
    <property type="entry name" value="RT_RNaseH_2"/>
</dbReference>
<comment type="caution">
    <text evidence="4">The sequence shown here is derived from an EMBL/GenBank/DDBJ whole genome shotgun (WGS) entry which is preliminary data.</text>
</comment>
<accession>A0AAD4VQ91</accession>
<proteinExistence type="predicted"/>
<dbReference type="Gene3D" id="3.10.10.10">
    <property type="entry name" value="HIV Type 1 Reverse Transcriptase, subunit A, domain 1"/>
    <property type="match status" value="1"/>
</dbReference>
<evidence type="ECO:0000256" key="1">
    <source>
        <dbReference type="ARBA" id="ARBA00023268"/>
    </source>
</evidence>
<dbReference type="Proteomes" id="UP001054821">
    <property type="component" value="Chromosome 5"/>
</dbReference>
<dbReference type="PANTHER" id="PTHR37984">
    <property type="entry name" value="PROTEIN CBG26694"/>
    <property type="match status" value="1"/>
</dbReference>
<feature type="domain" description="Integrase catalytic" evidence="3">
    <location>
        <begin position="610"/>
        <end position="767"/>
    </location>
</feature>
<evidence type="ECO:0000313" key="4">
    <source>
        <dbReference type="EMBL" id="KAI5328459.1"/>
    </source>
</evidence>
<sequence>MDDYDVVLGMEFMDKVKAFPIPFYKTMCIAQGGTMSCMVPVVRQQSKTKLLSAMQFSKSWKKGEPTFLATMKMDVVEKEVQPIPKAVEAILKEFADVMPKELPKTLPPRREVDHAIELEPGAKTPAKAPYRMVPPELEELRKQLKQLLDAGYIQPSKAPYGAPVLFQKKREGTLRLCIDYRALNKVTIKNKYPIPLIADLFDQLGGAKYFTKLDLRSGYYQVRIAPGDESKTACVTRYGSYEFLVMPFGLTNAPATFCILMNKVFHPFLDKFVVVYIDDIMVYSNSLEEHLEHLQKVFQVLRENQLYVKREKCSFVQEEVEFLGHKIRGGQVLMEEGKVFIKGYSAIAAPLTDLLKKNKTWEWTPRCQHAFNELKRAIMEEPVLRLPDLSKPFEVHTDASDFAIAGVLMQDGHPLAFESRKLNDTERRYTVQEKEMTASQQKLSPKQARWQDFLAEFDYKLEYKQGKTNVVVDALSRKAVLAAVTQPQSSFMQRIREGLLHDPQAKSLLELVKDGKTRRFWLDNGILYATGKRIYVPRWDNLRRELLKECHDSKWAGHPGTHRTLALMSEAYYWPQMREDVDSFVRTCLVCQQDKTLQKQPGGLLEPLLVPTRPWESLSMDFIVSLPKSEGCGSILVVVNRFTKYATFIPAPAYCNAEEAARLFLKHVVKYWGIPKSIISDRDTRFTGKLWTELFRLLGSQLNFSTSFHPQTDGQTERVNALLELYLRHYVSANQRDWAKLLDVAQFSYNLQQSESIGSSPFELATG</sequence>
<dbReference type="SUPFAM" id="SSF53098">
    <property type="entry name" value="Ribonuclease H-like"/>
    <property type="match status" value="1"/>
</dbReference>
<name>A0AAD4VQ91_PRUDU</name>
<dbReference type="InterPro" id="IPR001584">
    <property type="entry name" value="Integrase_cat-core"/>
</dbReference>
<dbReference type="Gene3D" id="1.10.340.70">
    <property type="match status" value="1"/>
</dbReference>
<dbReference type="Gene3D" id="3.30.420.10">
    <property type="entry name" value="Ribonuclease H-like superfamily/Ribonuclease H"/>
    <property type="match status" value="1"/>
</dbReference>
<dbReference type="InterPro" id="IPR043502">
    <property type="entry name" value="DNA/RNA_pol_sf"/>
</dbReference>
<dbReference type="Pfam" id="PF17921">
    <property type="entry name" value="Integrase_H2C2"/>
    <property type="match status" value="1"/>
</dbReference>
<dbReference type="Pfam" id="PF17919">
    <property type="entry name" value="RT_RNaseH_2"/>
    <property type="match status" value="1"/>
</dbReference>
<dbReference type="InterPro" id="IPR012337">
    <property type="entry name" value="RNaseH-like_sf"/>
</dbReference>
<evidence type="ECO:0000259" key="3">
    <source>
        <dbReference type="PROSITE" id="PS50994"/>
    </source>
</evidence>
<dbReference type="GO" id="GO:0003824">
    <property type="term" value="F:catalytic activity"/>
    <property type="evidence" value="ECO:0007669"/>
    <property type="project" value="UniProtKB-KW"/>
</dbReference>
<dbReference type="InterPro" id="IPR050951">
    <property type="entry name" value="Retrovirus_Pol_polyprotein"/>
</dbReference>
<evidence type="ECO:0000313" key="5">
    <source>
        <dbReference type="Proteomes" id="UP001054821"/>
    </source>
</evidence>
<dbReference type="InterPro" id="IPR000477">
    <property type="entry name" value="RT_dom"/>
</dbReference>
<reference evidence="4 5" key="1">
    <citation type="journal article" date="2022" name="G3 (Bethesda)">
        <title>Whole-genome sequence and methylome profiling of the almond [Prunus dulcis (Mill.) D.A. Webb] cultivar 'Nonpareil'.</title>
        <authorList>
            <person name="D'Amico-Willman K.M."/>
            <person name="Ouma W.Z."/>
            <person name="Meulia T."/>
            <person name="Sideli G.M."/>
            <person name="Gradziel T.M."/>
            <person name="Fresnedo-Ramirez J."/>
        </authorList>
    </citation>
    <scope>NUCLEOTIDE SEQUENCE [LARGE SCALE GENOMIC DNA]</scope>
    <source>
        <strain evidence="4">Clone GOH B32 T37-40</strain>
    </source>
</reference>
<protein>
    <recommendedName>
        <fullName evidence="6">Transposable element protein</fullName>
    </recommendedName>
</protein>
<dbReference type="EMBL" id="JAJFAZ020000005">
    <property type="protein sequence ID" value="KAI5328459.1"/>
    <property type="molecule type" value="Genomic_DNA"/>
</dbReference>
<dbReference type="AlphaFoldDB" id="A0AAD4VQ91"/>
<dbReference type="CDD" id="cd01647">
    <property type="entry name" value="RT_LTR"/>
    <property type="match status" value="1"/>
</dbReference>
<dbReference type="GO" id="GO:0003676">
    <property type="term" value="F:nucleic acid binding"/>
    <property type="evidence" value="ECO:0007669"/>
    <property type="project" value="InterPro"/>
</dbReference>
<dbReference type="CDD" id="cd09274">
    <property type="entry name" value="RNase_HI_RT_Ty3"/>
    <property type="match status" value="1"/>
</dbReference>
<dbReference type="InterPro" id="IPR036397">
    <property type="entry name" value="RNaseH_sf"/>
</dbReference>
<organism evidence="4 5">
    <name type="scientific">Prunus dulcis</name>
    <name type="common">Almond</name>
    <name type="synonym">Amygdalus dulcis</name>
    <dbReference type="NCBI Taxonomy" id="3755"/>
    <lineage>
        <taxon>Eukaryota</taxon>
        <taxon>Viridiplantae</taxon>
        <taxon>Streptophyta</taxon>
        <taxon>Embryophyta</taxon>
        <taxon>Tracheophyta</taxon>
        <taxon>Spermatophyta</taxon>
        <taxon>Magnoliopsida</taxon>
        <taxon>eudicotyledons</taxon>
        <taxon>Gunneridae</taxon>
        <taxon>Pentapetalae</taxon>
        <taxon>rosids</taxon>
        <taxon>fabids</taxon>
        <taxon>Rosales</taxon>
        <taxon>Rosaceae</taxon>
        <taxon>Amygdaloideae</taxon>
        <taxon>Amygdaleae</taxon>
        <taxon>Prunus</taxon>
    </lineage>
</organism>
<dbReference type="GO" id="GO:0015074">
    <property type="term" value="P:DNA integration"/>
    <property type="evidence" value="ECO:0007669"/>
    <property type="project" value="InterPro"/>
</dbReference>
<dbReference type="PANTHER" id="PTHR37984:SF5">
    <property type="entry name" value="PROTEIN NYNRIN-LIKE"/>
    <property type="match status" value="1"/>
</dbReference>
<feature type="domain" description="Reverse transcriptase" evidence="2">
    <location>
        <begin position="148"/>
        <end position="327"/>
    </location>
</feature>
<evidence type="ECO:0000259" key="2">
    <source>
        <dbReference type="PROSITE" id="PS50878"/>
    </source>
</evidence>
<dbReference type="PROSITE" id="PS50994">
    <property type="entry name" value="INTEGRASE"/>
    <property type="match status" value="1"/>
</dbReference>
<keyword evidence="5" id="KW-1185">Reference proteome</keyword>
<evidence type="ECO:0008006" key="6">
    <source>
        <dbReference type="Google" id="ProtNLM"/>
    </source>
</evidence>
<keyword evidence="1" id="KW-0511">Multifunctional enzyme</keyword>
<dbReference type="Gene3D" id="3.30.70.270">
    <property type="match status" value="2"/>
</dbReference>
<gene>
    <name evidence="4" type="ORF">L3X38_027856</name>
</gene>
<dbReference type="InterPro" id="IPR043128">
    <property type="entry name" value="Rev_trsase/Diguanyl_cyclase"/>
</dbReference>
<dbReference type="FunFam" id="1.10.340.70:FF:000001">
    <property type="entry name" value="Retrovirus-related Pol polyprotein from transposon gypsy-like Protein"/>
    <property type="match status" value="1"/>
</dbReference>
<dbReference type="PROSITE" id="PS50878">
    <property type="entry name" value="RT_POL"/>
    <property type="match status" value="1"/>
</dbReference>